<feature type="binding site" evidence="9">
    <location>
        <position position="22"/>
    </location>
    <ligand>
        <name>ATP</name>
        <dbReference type="ChEBI" id="CHEBI:30616"/>
    </ligand>
</feature>
<comment type="cofactor">
    <cofactor evidence="9">
        <name>Mg(2+)</name>
        <dbReference type="ChEBI" id="CHEBI:18420"/>
    </cofactor>
    <cofactor evidence="9">
        <name>Mn(2+)</name>
        <dbReference type="ChEBI" id="CHEBI:29035"/>
    </cofactor>
    <text evidence="9">Mg(2+). Can also accept Mn(2+).</text>
</comment>
<protein>
    <recommendedName>
        <fullName evidence="9">Acetate kinase</fullName>
        <ecNumber evidence="9">2.7.2.1</ecNumber>
    </recommendedName>
    <alternativeName>
        <fullName evidence="9">Acetokinase</fullName>
    </alternativeName>
</protein>
<dbReference type="Proteomes" id="UP000019760">
    <property type="component" value="Unassembled WGS sequence"/>
</dbReference>
<sequence length="407" mass="43347">MGVTDTGRTMVLTLNAGSSSVKFAVYGGGEGQARLVSGMLEGVETSPRLSAQDADGKVLVDRQCSLTGDSDPHLAAIDLLMGWIDSHLGLDALAGVGHRVVHGGPDFHLPIRVDARTLGEMERLMPFDPLHLPACLGPIRALLTAHPDLPQIACFDTAFHAGMPDAARRLALPRRYDAAGVRRYGFHGLSYEYIAAWLSAAYPDLARGRVLAAHIGNGASLCAMQVGRSVATTMGFSVLDGLVMGTRPGALDPAVLLYMMRQEGLGADDIEKTLYHESGLLGVSGVSSDMRTLRQRENEPDVREALDLCIHRFTEQAGAMIAAMGGVDGIVFTGGVGEHDAAFRAEACARLAFLGVQLADEANLARREVISAAESRVRVLVRAADEEATIHRHVRDCLGDHAKRNAG</sequence>
<feature type="site" description="Transition state stabilizer" evidence="9">
    <location>
        <position position="187"/>
    </location>
</feature>
<dbReference type="SUPFAM" id="SSF53067">
    <property type="entry name" value="Actin-like ATPase domain"/>
    <property type="match status" value="2"/>
</dbReference>
<dbReference type="PANTHER" id="PTHR21060">
    <property type="entry name" value="ACETATE KINASE"/>
    <property type="match status" value="1"/>
</dbReference>
<dbReference type="PROSITE" id="PS01075">
    <property type="entry name" value="ACETATE_KINASE_1"/>
    <property type="match status" value="1"/>
</dbReference>
<feature type="binding site" evidence="9">
    <location>
        <position position="15"/>
    </location>
    <ligand>
        <name>Mg(2+)</name>
        <dbReference type="ChEBI" id="CHEBI:18420"/>
    </ligand>
</feature>
<comment type="subunit">
    <text evidence="9">Homodimer.</text>
</comment>
<feature type="binding site" evidence="9">
    <location>
        <begin position="289"/>
        <end position="291"/>
    </location>
    <ligand>
        <name>ATP</name>
        <dbReference type="ChEBI" id="CHEBI:30616"/>
    </ligand>
</feature>
<dbReference type="Pfam" id="PF00871">
    <property type="entry name" value="Acetate_kinase"/>
    <property type="match status" value="1"/>
</dbReference>
<dbReference type="GO" id="GO:0006085">
    <property type="term" value="P:acetyl-CoA biosynthetic process"/>
    <property type="evidence" value="ECO:0007669"/>
    <property type="project" value="UniProtKB-UniRule"/>
</dbReference>
<comment type="subcellular location">
    <subcellularLocation>
        <location evidence="9">Cytoplasm</location>
    </subcellularLocation>
</comment>
<comment type="catalytic activity">
    <reaction evidence="9">
        <text>acetate + ATP = acetyl phosphate + ADP</text>
        <dbReference type="Rhea" id="RHEA:11352"/>
        <dbReference type="ChEBI" id="CHEBI:22191"/>
        <dbReference type="ChEBI" id="CHEBI:30089"/>
        <dbReference type="ChEBI" id="CHEBI:30616"/>
        <dbReference type="ChEBI" id="CHEBI:456216"/>
        <dbReference type="EC" id="2.7.2.1"/>
    </reaction>
</comment>
<dbReference type="NCBIfam" id="TIGR00016">
    <property type="entry name" value="ackA"/>
    <property type="match status" value="1"/>
</dbReference>
<feature type="binding site" evidence="9">
    <location>
        <position position="99"/>
    </location>
    <ligand>
        <name>substrate</name>
    </ligand>
</feature>
<keyword evidence="3 9" id="KW-0808">Transferase</keyword>
<evidence type="ECO:0000256" key="8">
    <source>
        <dbReference type="ARBA" id="ARBA00022842"/>
    </source>
</evidence>
<feature type="binding site" evidence="9">
    <location>
        <begin position="335"/>
        <end position="339"/>
    </location>
    <ligand>
        <name>ATP</name>
        <dbReference type="ChEBI" id="CHEBI:30616"/>
    </ligand>
</feature>
<evidence type="ECO:0000313" key="11">
    <source>
        <dbReference type="EMBL" id="GAJ29203.1"/>
    </source>
</evidence>
<comment type="pathway">
    <text evidence="9">Metabolic intermediate biosynthesis; acetyl-CoA biosynthesis; acetyl-CoA from acetate: step 1/2.</text>
</comment>
<keyword evidence="12" id="KW-1185">Reference proteome</keyword>
<comment type="function">
    <text evidence="9">Catalyzes the formation of acetyl phosphate from acetate and ATP. Can also catalyze the reverse reaction.</text>
</comment>
<dbReference type="RefSeq" id="WP_186820003.1">
    <property type="nucleotide sequence ID" value="NZ_BAND01000054.1"/>
</dbReference>
<feature type="active site" description="Proton donor/acceptor" evidence="9">
    <location>
        <position position="156"/>
    </location>
</feature>
<evidence type="ECO:0000256" key="4">
    <source>
        <dbReference type="ARBA" id="ARBA00022723"/>
    </source>
</evidence>
<dbReference type="AlphaFoldDB" id="A0A023D4X9"/>
<keyword evidence="4 9" id="KW-0479">Metal-binding</keyword>
<dbReference type="InterPro" id="IPR043129">
    <property type="entry name" value="ATPase_NBD"/>
</dbReference>
<evidence type="ECO:0000256" key="10">
    <source>
        <dbReference type="RuleBase" id="RU003835"/>
    </source>
</evidence>
<keyword evidence="2 9" id="KW-0963">Cytoplasm</keyword>
<dbReference type="GO" id="GO:0005829">
    <property type="term" value="C:cytosol"/>
    <property type="evidence" value="ECO:0007669"/>
    <property type="project" value="TreeGrafter"/>
</dbReference>
<evidence type="ECO:0000256" key="6">
    <source>
        <dbReference type="ARBA" id="ARBA00022777"/>
    </source>
</evidence>
<dbReference type="PANTHER" id="PTHR21060:SF21">
    <property type="entry name" value="ACETATE KINASE"/>
    <property type="match status" value="1"/>
</dbReference>
<keyword evidence="5 9" id="KW-0547">Nucleotide-binding</keyword>
<evidence type="ECO:0000256" key="5">
    <source>
        <dbReference type="ARBA" id="ARBA00022741"/>
    </source>
</evidence>
<evidence type="ECO:0000313" key="12">
    <source>
        <dbReference type="Proteomes" id="UP000019760"/>
    </source>
</evidence>
<feature type="site" description="Transition state stabilizer" evidence="9">
    <location>
        <position position="247"/>
    </location>
</feature>
<evidence type="ECO:0000256" key="3">
    <source>
        <dbReference type="ARBA" id="ARBA00022679"/>
    </source>
</evidence>
<reference evidence="11 12" key="2">
    <citation type="journal article" date="2014" name="FEMS Microbiol. Lett.">
        <title>Draft genomic DNA sequence of the facultatively methylotrophic bacterium Acidomonas methanolica type strain MB58.</title>
        <authorList>
            <person name="Higashiura N."/>
            <person name="Hadano H."/>
            <person name="Hirakawa H."/>
            <person name="Matsutani M."/>
            <person name="Takabe S."/>
            <person name="Matsushita K."/>
            <person name="Azuma Y."/>
        </authorList>
    </citation>
    <scope>NUCLEOTIDE SEQUENCE [LARGE SCALE GENOMIC DNA]</scope>
    <source>
        <strain evidence="11 12">MB58</strain>
    </source>
</reference>
<dbReference type="GO" id="GO:0008776">
    <property type="term" value="F:acetate kinase activity"/>
    <property type="evidence" value="ECO:0007669"/>
    <property type="project" value="UniProtKB-UniRule"/>
</dbReference>
<organism evidence="11 12">
    <name type="scientific">Acidomonas methanolica NBRC 104435</name>
    <dbReference type="NCBI Taxonomy" id="1231351"/>
    <lineage>
        <taxon>Bacteria</taxon>
        <taxon>Pseudomonadati</taxon>
        <taxon>Pseudomonadota</taxon>
        <taxon>Alphaproteobacteria</taxon>
        <taxon>Acetobacterales</taxon>
        <taxon>Acetobacteraceae</taxon>
        <taxon>Acidomonas</taxon>
    </lineage>
</organism>
<dbReference type="EC" id="2.7.2.1" evidence="9"/>
<dbReference type="GO" id="GO:0000287">
    <property type="term" value="F:magnesium ion binding"/>
    <property type="evidence" value="ECO:0007669"/>
    <property type="project" value="UniProtKB-UniRule"/>
</dbReference>
<dbReference type="InterPro" id="IPR023865">
    <property type="entry name" value="Aliphatic_acid_kinase_CS"/>
</dbReference>
<dbReference type="InterPro" id="IPR004372">
    <property type="entry name" value="Ac/propionate_kinase"/>
</dbReference>
<keyword evidence="6 9" id="KW-0418">Kinase</keyword>
<keyword evidence="8 9" id="KW-0460">Magnesium</keyword>
<feature type="binding site" evidence="9">
    <location>
        <begin position="214"/>
        <end position="218"/>
    </location>
    <ligand>
        <name>ATP</name>
        <dbReference type="ChEBI" id="CHEBI:30616"/>
    </ligand>
</feature>
<reference evidence="12" key="1">
    <citation type="journal article" date="2014" name="FEMS Microbiol. Lett.">
        <title>Draft Genomic DNA Sequence of the Facultatively Methylotrophic Bacterium Acidomonas methanolica type strain MB58.</title>
        <authorList>
            <person name="Higashiura N."/>
            <person name="Hadano H."/>
            <person name="Hirakawa H."/>
            <person name="Matsutani M."/>
            <person name="Takabe S."/>
            <person name="Matsushita K."/>
            <person name="Azuma Y."/>
        </authorList>
    </citation>
    <scope>NUCLEOTIDE SEQUENCE [LARGE SCALE GENOMIC DNA]</scope>
    <source>
        <strain evidence="12">MB58</strain>
    </source>
</reference>
<keyword evidence="7 9" id="KW-0067">ATP-binding</keyword>
<name>A0A023D4X9_ACIMT</name>
<dbReference type="EMBL" id="BAND01000054">
    <property type="protein sequence ID" value="GAJ29203.1"/>
    <property type="molecule type" value="Genomic_DNA"/>
</dbReference>
<dbReference type="UniPathway" id="UPA00340">
    <property type="reaction ID" value="UER00458"/>
</dbReference>
<evidence type="ECO:0000256" key="9">
    <source>
        <dbReference type="HAMAP-Rule" id="MF_00020"/>
    </source>
</evidence>
<dbReference type="Gene3D" id="3.30.420.40">
    <property type="match status" value="2"/>
</dbReference>
<dbReference type="HAMAP" id="MF_00020">
    <property type="entry name" value="Acetate_kinase"/>
    <property type="match status" value="1"/>
</dbReference>
<dbReference type="GO" id="GO:0006083">
    <property type="term" value="P:acetate metabolic process"/>
    <property type="evidence" value="ECO:0007669"/>
    <property type="project" value="TreeGrafter"/>
</dbReference>
<evidence type="ECO:0000256" key="7">
    <source>
        <dbReference type="ARBA" id="ARBA00022840"/>
    </source>
</evidence>
<evidence type="ECO:0000256" key="1">
    <source>
        <dbReference type="ARBA" id="ARBA00008748"/>
    </source>
</evidence>
<dbReference type="PIRSF" id="PIRSF000722">
    <property type="entry name" value="Acetate_prop_kin"/>
    <property type="match status" value="1"/>
</dbReference>
<dbReference type="InterPro" id="IPR000890">
    <property type="entry name" value="Aliphatic_acid_kin_short-chain"/>
</dbReference>
<accession>A0A023D4X9</accession>
<dbReference type="GO" id="GO:0005524">
    <property type="term" value="F:ATP binding"/>
    <property type="evidence" value="ECO:0007669"/>
    <property type="project" value="UniProtKB-KW"/>
</dbReference>
<dbReference type="PROSITE" id="PS01076">
    <property type="entry name" value="ACETATE_KINASE_2"/>
    <property type="match status" value="1"/>
</dbReference>
<proteinExistence type="inferred from homology"/>
<gene>
    <name evidence="9" type="primary">ackA</name>
    <name evidence="11" type="ORF">Amme_054_005</name>
</gene>
<feature type="binding site" evidence="9">
    <location>
        <position position="386"/>
    </location>
    <ligand>
        <name>Mg(2+)</name>
        <dbReference type="ChEBI" id="CHEBI:18420"/>
    </ligand>
</feature>
<dbReference type="PRINTS" id="PR00471">
    <property type="entry name" value="ACETATEKNASE"/>
</dbReference>
<evidence type="ECO:0000256" key="2">
    <source>
        <dbReference type="ARBA" id="ARBA00022490"/>
    </source>
</evidence>
<comment type="similarity">
    <text evidence="1 9 10">Belongs to the acetokinase family.</text>
</comment>
<comment type="caution">
    <text evidence="11">The sequence shown here is derived from an EMBL/GenBank/DDBJ whole genome shotgun (WGS) entry which is preliminary data.</text>
</comment>